<keyword evidence="3" id="KW-1185">Reference proteome</keyword>
<feature type="transmembrane region" description="Helical" evidence="1">
    <location>
        <begin position="6"/>
        <end position="26"/>
    </location>
</feature>
<feature type="transmembrane region" description="Helical" evidence="1">
    <location>
        <begin position="105"/>
        <end position="125"/>
    </location>
</feature>
<feature type="transmembrane region" description="Helical" evidence="1">
    <location>
        <begin position="182"/>
        <end position="206"/>
    </location>
</feature>
<gene>
    <name evidence="2" type="ORF">IWX90DRAFT_476827</name>
</gene>
<feature type="transmembrane region" description="Helical" evidence="1">
    <location>
        <begin position="137"/>
        <end position="162"/>
    </location>
</feature>
<keyword evidence="1" id="KW-0812">Transmembrane</keyword>
<proteinExistence type="predicted"/>
<name>A0ABR1XV10_9PEZI</name>
<keyword evidence="1" id="KW-0472">Membrane</keyword>
<evidence type="ECO:0000256" key="1">
    <source>
        <dbReference type="SAM" id="Phobius"/>
    </source>
</evidence>
<comment type="caution">
    <text evidence="2">The sequence shown here is derived from an EMBL/GenBank/DDBJ whole genome shotgun (WGS) entry which is preliminary data.</text>
</comment>
<keyword evidence="1" id="KW-1133">Transmembrane helix</keyword>
<dbReference type="EMBL" id="JBBWUH010000004">
    <property type="protein sequence ID" value="KAK8169268.1"/>
    <property type="molecule type" value="Genomic_DNA"/>
</dbReference>
<reference evidence="2 3" key="1">
    <citation type="journal article" date="2022" name="G3 (Bethesda)">
        <title>Enemy or ally: a genomic approach to elucidate the lifestyle of Phyllosticta citrichinaensis.</title>
        <authorList>
            <person name="Buijs V.A."/>
            <person name="Groenewald J.Z."/>
            <person name="Haridas S."/>
            <person name="LaButti K.M."/>
            <person name="Lipzen A."/>
            <person name="Martin F.M."/>
            <person name="Barry K."/>
            <person name="Grigoriev I.V."/>
            <person name="Crous P.W."/>
            <person name="Seidl M.F."/>
        </authorList>
    </citation>
    <scope>NUCLEOTIDE SEQUENCE [LARGE SCALE GENOMIC DNA]</scope>
    <source>
        <strain evidence="2 3">CBS 129764</strain>
    </source>
</reference>
<accession>A0ABR1XV10</accession>
<protein>
    <submittedName>
        <fullName evidence="2">Uncharacterized protein</fullName>
    </submittedName>
</protein>
<evidence type="ECO:0000313" key="2">
    <source>
        <dbReference type="EMBL" id="KAK8169268.1"/>
    </source>
</evidence>
<sequence>MPTQVLICLSLSLILRLFSTFLVYFVKAYSEAVVDGAIAFTIALITSALLCFLPPPSLTAALADDLDRFVTDLVVPLRRLEFSLHHITIVLRPGANGPDPSVRVYPAPIAVFALTPLSPLLWLLERLAALPHEPGRFLALVVAGSTVAVPLLAPNIFVGLLATYTADGYLRHVGMALEVLVFLASAALLYLQSSVVLLVLPIAADLCRERDPRKRMEMFRERVNGAPVVWSFDFNWRRWVYRSWGWR</sequence>
<organism evidence="2 3">
    <name type="scientific">Phyllosticta citrichinensis</name>
    <dbReference type="NCBI Taxonomy" id="1130410"/>
    <lineage>
        <taxon>Eukaryota</taxon>
        <taxon>Fungi</taxon>
        <taxon>Dikarya</taxon>
        <taxon>Ascomycota</taxon>
        <taxon>Pezizomycotina</taxon>
        <taxon>Dothideomycetes</taxon>
        <taxon>Dothideomycetes incertae sedis</taxon>
        <taxon>Botryosphaeriales</taxon>
        <taxon>Phyllostictaceae</taxon>
        <taxon>Phyllosticta</taxon>
    </lineage>
</organism>
<dbReference type="Proteomes" id="UP001456524">
    <property type="component" value="Unassembled WGS sequence"/>
</dbReference>
<feature type="transmembrane region" description="Helical" evidence="1">
    <location>
        <begin position="33"/>
        <end position="55"/>
    </location>
</feature>
<evidence type="ECO:0000313" key="3">
    <source>
        <dbReference type="Proteomes" id="UP001456524"/>
    </source>
</evidence>